<dbReference type="AlphaFoldDB" id="A0A517LC63"/>
<accession>A0A517LC63</accession>
<gene>
    <name evidence="1" type="ORF">FKW77_003977</name>
</gene>
<sequence>MTSTVTSTKETKLVVTLPSHNFMTQKPNFDDQNHAFHKAVEKKTFLSPLLNYFRTPKEETYHLDDEVLDQRRKSSLARREEKGKGRAWAEVVGGSNALVVEGAGTGDWRRPSLWG</sequence>
<dbReference type="EMBL" id="CP042193">
    <property type="protein sequence ID" value="QDS73237.1"/>
    <property type="molecule type" value="Genomic_DNA"/>
</dbReference>
<evidence type="ECO:0000313" key="1">
    <source>
        <dbReference type="EMBL" id="QDS73237.1"/>
    </source>
</evidence>
<name>A0A517LC63_9PEZI</name>
<keyword evidence="2" id="KW-1185">Reference proteome</keyword>
<dbReference type="OrthoDB" id="3938633at2759"/>
<proteinExistence type="predicted"/>
<reference evidence="1 2" key="1">
    <citation type="submission" date="2019-07" db="EMBL/GenBank/DDBJ databases">
        <title>Finished genome of Venturia effusa.</title>
        <authorList>
            <person name="Young C.A."/>
            <person name="Cox M.P."/>
            <person name="Ganley A.R.D."/>
            <person name="David W.J."/>
        </authorList>
    </citation>
    <scope>NUCLEOTIDE SEQUENCE [LARGE SCALE GENOMIC DNA]</scope>
    <source>
        <strain evidence="2">albino</strain>
    </source>
</reference>
<evidence type="ECO:0000313" key="2">
    <source>
        <dbReference type="Proteomes" id="UP000316270"/>
    </source>
</evidence>
<protein>
    <submittedName>
        <fullName evidence="1">Uncharacterized protein</fullName>
    </submittedName>
</protein>
<dbReference type="Proteomes" id="UP000316270">
    <property type="component" value="Chromosome 9"/>
</dbReference>
<organism evidence="1 2">
    <name type="scientific">Venturia effusa</name>
    <dbReference type="NCBI Taxonomy" id="50376"/>
    <lineage>
        <taxon>Eukaryota</taxon>
        <taxon>Fungi</taxon>
        <taxon>Dikarya</taxon>
        <taxon>Ascomycota</taxon>
        <taxon>Pezizomycotina</taxon>
        <taxon>Dothideomycetes</taxon>
        <taxon>Pleosporomycetidae</taxon>
        <taxon>Venturiales</taxon>
        <taxon>Venturiaceae</taxon>
        <taxon>Venturia</taxon>
    </lineage>
</organism>